<evidence type="ECO:0000313" key="1">
    <source>
        <dbReference type="EMBL" id="TDK43825.1"/>
    </source>
</evidence>
<sequence>MIIKAILETAYEGEASGALWIVDTPANRIWFEQNRPKLAENSALFSSERYTSRQDALRHMIWGIQDHFPDWQEIWVIGGEPALADIDELRQSGRWAVTNRDVILHHL</sequence>
<dbReference type="OrthoDB" id="7579773at2"/>
<protein>
    <submittedName>
        <fullName evidence="1">Uncharacterized protein</fullName>
    </submittedName>
</protein>
<comment type="caution">
    <text evidence="1">The sequence shown here is derived from an EMBL/GenBank/DDBJ whole genome shotgun (WGS) entry which is preliminary data.</text>
</comment>
<gene>
    <name evidence="1" type="ORF">E1832_16225</name>
</gene>
<dbReference type="RefSeq" id="WP_133360823.1">
    <property type="nucleotide sequence ID" value="NZ_SMUV01000071.1"/>
</dbReference>
<reference evidence="1 2" key="1">
    <citation type="submission" date="2019-03" db="EMBL/GenBank/DDBJ databases">
        <title>Ruegeria lutea sp. nov., a novel strain, isolated from marine sediment, the Masan Bay, South Korea.</title>
        <authorList>
            <person name="Kim J."/>
            <person name="Kim D.-Y."/>
            <person name="Lee S.-S."/>
        </authorList>
    </citation>
    <scope>NUCLEOTIDE SEQUENCE [LARGE SCALE GENOMIC DNA]</scope>
    <source>
        <strain evidence="1 2">318-1</strain>
    </source>
</reference>
<evidence type="ECO:0000313" key="2">
    <source>
        <dbReference type="Proteomes" id="UP000295301"/>
    </source>
</evidence>
<organism evidence="1 2">
    <name type="scientific">Antarcticimicrobium luteum</name>
    <dbReference type="NCBI Taxonomy" id="2547397"/>
    <lineage>
        <taxon>Bacteria</taxon>
        <taxon>Pseudomonadati</taxon>
        <taxon>Pseudomonadota</taxon>
        <taxon>Alphaproteobacteria</taxon>
        <taxon>Rhodobacterales</taxon>
        <taxon>Paracoccaceae</taxon>
        <taxon>Antarcticimicrobium</taxon>
    </lineage>
</organism>
<keyword evidence="2" id="KW-1185">Reference proteome</keyword>
<dbReference type="Proteomes" id="UP000295301">
    <property type="component" value="Unassembled WGS sequence"/>
</dbReference>
<dbReference type="AlphaFoldDB" id="A0A4R5UXH0"/>
<dbReference type="EMBL" id="SMUV01000071">
    <property type="protein sequence ID" value="TDK43825.1"/>
    <property type="molecule type" value="Genomic_DNA"/>
</dbReference>
<proteinExistence type="predicted"/>
<name>A0A4R5UXH0_9RHOB</name>
<accession>A0A4R5UXH0</accession>